<evidence type="ECO:0000313" key="2">
    <source>
        <dbReference type="Proteomes" id="UP000247409"/>
    </source>
</evidence>
<dbReference type="Proteomes" id="UP000247409">
    <property type="component" value="Unassembled WGS sequence"/>
</dbReference>
<accession>A0A2V3J3N1</accession>
<evidence type="ECO:0000313" key="1">
    <source>
        <dbReference type="EMBL" id="PXF49018.1"/>
    </source>
</evidence>
<sequence length="244" mass="27726">MNYIQPDPSCANIGLVFGLVLCGMSPPPMSMLSFYKKFSALLQEGLRNAGVHESACYLYDADMLHTTLATFRSFIKPPPRSPELYVSEWKGILLRASRRAEWPAPGTYVLSLQEAKVQDNGVGTLLFTDKLRVIERMRECIREEMSEARSKDSLYYIRCTNADIRIPNIIHSTVLRWRKAPNLSVFELQNIFSEAFILTKAAGYSTEMPLTTVSLLREWKPYMRAKTCVAQLWLPECEGSGDKI</sequence>
<comment type="caution">
    <text evidence="1">The sequence shown here is derived from an EMBL/GenBank/DDBJ whole genome shotgun (WGS) entry which is preliminary data.</text>
</comment>
<keyword evidence="2" id="KW-1185">Reference proteome</keyword>
<organism evidence="1 2">
    <name type="scientific">Gracilariopsis chorda</name>
    <dbReference type="NCBI Taxonomy" id="448386"/>
    <lineage>
        <taxon>Eukaryota</taxon>
        <taxon>Rhodophyta</taxon>
        <taxon>Florideophyceae</taxon>
        <taxon>Rhodymeniophycidae</taxon>
        <taxon>Gracilariales</taxon>
        <taxon>Gracilariaceae</taxon>
        <taxon>Gracilariopsis</taxon>
    </lineage>
</organism>
<dbReference type="EMBL" id="NBIV01000009">
    <property type="protein sequence ID" value="PXF49018.1"/>
    <property type="molecule type" value="Genomic_DNA"/>
</dbReference>
<gene>
    <name evidence="1" type="ORF">BWQ96_01156</name>
</gene>
<proteinExistence type="predicted"/>
<dbReference type="AlphaFoldDB" id="A0A2V3J3N1"/>
<name>A0A2V3J3N1_9FLOR</name>
<reference evidence="1 2" key="1">
    <citation type="journal article" date="2018" name="Mol. Biol. Evol.">
        <title>Analysis of the draft genome of the red seaweed Gracilariopsis chorda provides insights into genome size evolution in Rhodophyta.</title>
        <authorList>
            <person name="Lee J."/>
            <person name="Yang E.C."/>
            <person name="Graf L."/>
            <person name="Yang J.H."/>
            <person name="Qiu H."/>
            <person name="Zel Zion U."/>
            <person name="Chan C.X."/>
            <person name="Stephens T.G."/>
            <person name="Weber A.P.M."/>
            <person name="Boo G.H."/>
            <person name="Boo S.M."/>
            <person name="Kim K.M."/>
            <person name="Shin Y."/>
            <person name="Jung M."/>
            <person name="Lee S.J."/>
            <person name="Yim H.S."/>
            <person name="Lee J.H."/>
            <person name="Bhattacharya D."/>
            <person name="Yoon H.S."/>
        </authorList>
    </citation>
    <scope>NUCLEOTIDE SEQUENCE [LARGE SCALE GENOMIC DNA]</scope>
    <source>
        <strain evidence="1 2">SKKU-2015</strain>
        <tissue evidence="1">Whole body</tissue>
    </source>
</reference>
<dbReference type="OrthoDB" id="418861at2759"/>
<protein>
    <submittedName>
        <fullName evidence="1">Uncharacterized protein</fullName>
    </submittedName>
</protein>